<dbReference type="SUPFAM" id="SSF82185">
    <property type="entry name" value="Histone H3 K4-specific methyltransferase SET7/9 N-terminal domain"/>
    <property type="match status" value="1"/>
</dbReference>
<dbReference type="EMBL" id="UGRI01000002">
    <property type="protein sequence ID" value="SUB32370.1"/>
    <property type="molecule type" value="Genomic_DNA"/>
</dbReference>
<sequence>MPYKNGLSEGTGYRYYRNGGKESEIQFKQNKANGVWKQWYADGSIKTEMVMVNDEPAKILTWDESGRLLSELSIRHHKRNGVVLEWYEDGSKKSEAVYQDDKLVRKTQWDKDGYLIEP</sequence>
<dbReference type="Gene3D" id="2.20.110.10">
    <property type="entry name" value="Histone H3 K4-specific methyltransferase SET7/9 N-terminal domain"/>
    <property type="match status" value="2"/>
</dbReference>
<gene>
    <name evidence="1" type="ORF">NCTC11421_03810</name>
</gene>
<organism evidence="1">
    <name type="scientific">Neisseria gonorrhoeae</name>
    <dbReference type="NCBI Taxonomy" id="485"/>
    <lineage>
        <taxon>Bacteria</taxon>
        <taxon>Pseudomonadati</taxon>
        <taxon>Pseudomonadota</taxon>
        <taxon>Betaproteobacteria</taxon>
        <taxon>Neisseriales</taxon>
        <taxon>Neisseriaceae</taxon>
        <taxon>Neisseria</taxon>
    </lineage>
</organism>
<accession>A0A379B2U0</accession>
<dbReference type="InterPro" id="IPR011652">
    <property type="entry name" value="MORN_2"/>
</dbReference>
<dbReference type="Pfam" id="PF07661">
    <property type="entry name" value="MORN_2"/>
    <property type="match status" value="3"/>
</dbReference>
<protein>
    <submittedName>
        <fullName evidence="1">Periplasmic protein</fullName>
    </submittedName>
</protein>
<dbReference type="AlphaFoldDB" id="A0A379B2U0"/>
<reference evidence="1" key="1">
    <citation type="submission" date="2018-06" db="EMBL/GenBank/DDBJ databases">
        <authorList>
            <consortium name="Pathogen Informatics"/>
            <person name="Doyle S."/>
        </authorList>
    </citation>
    <scope>NUCLEOTIDE SEQUENCE [LARGE SCALE GENOMIC DNA]</scope>
    <source>
        <strain evidence="1">NCTC11421</strain>
    </source>
</reference>
<proteinExistence type="predicted"/>
<evidence type="ECO:0000313" key="1">
    <source>
        <dbReference type="EMBL" id="SUB32370.1"/>
    </source>
</evidence>
<name>A0A379B2U0_NEIGO</name>